<dbReference type="AlphaFoldDB" id="A0A5B7HIB5"/>
<organism evidence="1 2">
    <name type="scientific">Portunus trituberculatus</name>
    <name type="common">Swimming crab</name>
    <name type="synonym">Neptunus trituberculatus</name>
    <dbReference type="NCBI Taxonomy" id="210409"/>
    <lineage>
        <taxon>Eukaryota</taxon>
        <taxon>Metazoa</taxon>
        <taxon>Ecdysozoa</taxon>
        <taxon>Arthropoda</taxon>
        <taxon>Crustacea</taxon>
        <taxon>Multicrustacea</taxon>
        <taxon>Malacostraca</taxon>
        <taxon>Eumalacostraca</taxon>
        <taxon>Eucarida</taxon>
        <taxon>Decapoda</taxon>
        <taxon>Pleocyemata</taxon>
        <taxon>Brachyura</taxon>
        <taxon>Eubrachyura</taxon>
        <taxon>Portunoidea</taxon>
        <taxon>Portunidae</taxon>
        <taxon>Portuninae</taxon>
        <taxon>Portunus</taxon>
    </lineage>
</organism>
<accession>A0A5B7HIB5</accession>
<evidence type="ECO:0000313" key="2">
    <source>
        <dbReference type="Proteomes" id="UP000324222"/>
    </source>
</evidence>
<keyword evidence="2" id="KW-1185">Reference proteome</keyword>
<proteinExistence type="predicted"/>
<evidence type="ECO:0000313" key="1">
    <source>
        <dbReference type="EMBL" id="MPC69923.1"/>
    </source>
</evidence>
<reference evidence="1 2" key="1">
    <citation type="submission" date="2019-05" db="EMBL/GenBank/DDBJ databases">
        <title>Another draft genome of Portunus trituberculatus and its Hox gene families provides insights of decapod evolution.</title>
        <authorList>
            <person name="Jeong J.-H."/>
            <person name="Song I."/>
            <person name="Kim S."/>
            <person name="Choi T."/>
            <person name="Kim D."/>
            <person name="Ryu S."/>
            <person name="Kim W."/>
        </authorList>
    </citation>
    <scope>NUCLEOTIDE SEQUENCE [LARGE SCALE GENOMIC DNA]</scope>
    <source>
        <tissue evidence="1">Muscle</tissue>
    </source>
</reference>
<protein>
    <submittedName>
        <fullName evidence="1">Uncharacterized protein</fullName>
    </submittedName>
</protein>
<gene>
    <name evidence="1" type="ORF">E2C01_064156</name>
</gene>
<name>A0A5B7HIB5_PORTR</name>
<sequence length="78" mass="8898">MSVAIPQFEKKIQKSLYGTAHITVPAAWSLAALRIYTLVAARWAVREREHCRSCSADLGALVEDCIYFFTPRYYKVSE</sequence>
<comment type="caution">
    <text evidence="1">The sequence shown here is derived from an EMBL/GenBank/DDBJ whole genome shotgun (WGS) entry which is preliminary data.</text>
</comment>
<dbReference type="EMBL" id="VSRR010030218">
    <property type="protein sequence ID" value="MPC69923.1"/>
    <property type="molecule type" value="Genomic_DNA"/>
</dbReference>
<dbReference type="Proteomes" id="UP000324222">
    <property type="component" value="Unassembled WGS sequence"/>
</dbReference>